<accession>A0A8J3YYX8</accession>
<dbReference type="EMBL" id="BOPF01000065">
    <property type="protein sequence ID" value="GIJ52148.1"/>
    <property type="molecule type" value="Genomic_DNA"/>
</dbReference>
<sequence>MPAPPPVPPVVVIAGTEPREFVDELLGEPVPGHSASAYVSLRHGPTGGQAWVPGHREPRELTAEGPAGPPTRPPRRVVLTRDVPLLAFAHLVVAPATAATTAGTEVLRDAVAHTDGLLYLLDAGVPLAPNQREELAAAVAVTPRLVMVDLRDAGDDDRAVLTRQVPALAGATWMRAADLTGLRDLLTGWSRRTAEEVLARADDDPARTLAVGAVSVTDDDVRWRTALDRDLKVRADAVRQRLAADLVALESRCGGDPAALPAVLDIELHALSLRTSEALDRAARAGVRAVFEHVVDGPLADHVLARVATAVRRQVDLDDRTLLVTATAGVAAVAGCGHALSCTGIAGSALLPPIGVAVSGNCHLMWRYRGVPDKAEGRRWLRQAVQSLERELDRAVAERFALLREAIEALAADAIDHGVLLA</sequence>
<name>A0A8J3YYX8_9ACTN</name>
<evidence type="ECO:0000313" key="2">
    <source>
        <dbReference type="EMBL" id="GIJ52148.1"/>
    </source>
</evidence>
<dbReference type="AlphaFoldDB" id="A0A8J3YYX8"/>
<feature type="coiled-coil region" evidence="1">
    <location>
        <begin position="378"/>
        <end position="405"/>
    </location>
</feature>
<gene>
    <name evidence="2" type="ORF">Val02_90340</name>
</gene>
<proteinExistence type="predicted"/>
<reference evidence="2" key="1">
    <citation type="submission" date="2021-01" db="EMBL/GenBank/DDBJ databases">
        <title>Whole genome shotgun sequence of Virgisporangium aliadipatigenens NBRC 105644.</title>
        <authorList>
            <person name="Komaki H."/>
            <person name="Tamura T."/>
        </authorList>
    </citation>
    <scope>NUCLEOTIDE SEQUENCE</scope>
    <source>
        <strain evidence="2">NBRC 105644</strain>
    </source>
</reference>
<evidence type="ECO:0000313" key="3">
    <source>
        <dbReference type="Proteomes" id="UP000619260"/>
    </source>
</evidence>
<protein>
    <submittedName>
        <fullName evidence="2">Uncharacterized protein</fullName>
    </submittedName>
</protein>
<comment type="caution">
    <text evidence="2">The sequence shown here is derived from an EMBL/GenBank/DDBJ whole genome shotgun (WGS) entry which is preliminary data.</text>
</comment>
<organism evidence="2 3">
    <name type="scientific">Virgisporangium aliadipatigenens</name>
    <dbReference type="NCBI Taxonomy" id="741659"/>
    <lineage>
        <taxon>Bacteria</taxon>
        <taxon>Bacillati</taxon>
        <taxon>Actinomycetota</taxon>
        <taxon>Actinomycetes</taxon>
        <taxon>Micromonosporales</taxon>
        <taxon>Micromonosporaceae</taxon>
        <taxon>Virgisporangium</taxon>
    </lineage>
</organism>
<keyword evidence="1" id="KW-0175">Coiled coil</keyword>
<dbReference type="Proteomes" id="UP000619260">
    <property type="component" value="Unassembled WGS sequence"/>
</dbReference>
<evidence type="ECO:0000256" key="1">
    <source>
        <dbReference type="SAM" id="Coils"/>
    </source>
</evidence>
<keyword evidence="3" id="KW-1185">Reference proteome</keyword>
<dbReference type="RefSeq" id="WP_203905543.1">
    <property type="nucleotide sequence ID" value="NZ_BOPF01000065.1"/>
</dbReference>